<feature type="transmembrane region" description="Helical" evidence="19">
    <location>
        <begin position="239"/>
        <end position="259"/>
    </location>
</feature>
<keyword evidence="15 19" id="KW-0472">Membrane</keyword>
<feature type="transmembrane region" description="Helical" evidence="19">
    <location>
        <begin position="12"/>
        <end position="41"/>
    </location>
</feature>
<keyword evidence="12 18" id="KW-0548">Nucleotidyltransferase</keyword>
<evidence type="ECO:0000256" key="4">
    <source>
        <dbReference type="ARBA" id="ARBA00005189"/>
    </source>
</evidence>
<comment type="catalytic activity">
    <reaction evidence="1 18">
        <text>a 1,2-diacyl-sn-glycero-3-phosphate + CTP + H(+) = a CDP-1,2-diacyl-sn-glycerol + diphosphate</text>
        <dbReference type="Rhea" id="RHEA:16229"/>
        <dbReference type="ChEBI" id="CHEBI:15378"/>
        <dbReference type="ChEBI" id="CHEBI:33019"/>
        <dbReference type="ChEBI" id="CHEBI:37563"/>
        <dbReference type="ChEBI" id="CHEBI:58332"/>
        <dbReference type="ChEBI" id="CHEBI:58608"/>
        <dbReference type="EC" id="2.7.7.41"/>
    </reaction>
</comment>
<name>A0ABS6FGH3_9FIRM</name>
<evidence type="ECO:0000256" key="8">
    <source>
        <dbReference type="ARBA" id="ARBA00022475"/>
    </source>
</evidence>
<evidence type="ECO:0000256" key="13">
    <source>
        <dbReference type="ARBA" id="ARBA00022989"/>
    </source>
</evidence>
<keyword evidence="8" id="KW-1003">Cell membrane</keyword>
<keyword evidence="10 18" id="KW-0808">Transferase</keyword>
<feature type="transmembrane region" description="Helical" evidence="19">
    <location>
        <begin position="103"/>
        <end position="120"/>
    </location>
</feature>
<protein>
    <recommendedName>
        <fullName evidence="7 18">Phosphatidate cytidylyltransferase</fullName>
        <ecNumber evidence="6 18">2.7.7.41</ecNumber>
    </recommendedName>
</protein>
<feature type="transmembrane region" description="Helical" evidence="19">
    <location>
        <begin position="167"/>
        <end position="185"/>
    </location>
</feature>
<keyword evidence="21" id="KW-1185">Reference proteome</keyword>
<accession>A0ABS6FGH3</accession>
<evidence type="ECO:0000256" key="14">
    <source>
        <dbReference type="ARBA" id="ARBA00023098"/>
    </source>
</evidence>
<keyword evidence="9" id="KW-0444">Lipid biosynthesis</keyword>
<organism evidence="20 21">
    <name type="scientific">Peptoniphilus ovalis</name>
    <dbReference type="NCBI Taxonomy" id="2841503"/>
    <lineage>
        <taxon>Bacteria</taxon>
        <taxon>Bacillati</taxon>
        <taxon>Bacillota</taxon>
        <taxon>Tissierellia</taxon>
        <taxon>Tissierellales</taxon>
        <taxon>Peptoniphilaceae</taxon>
        <taxon>Peptoniphilus</taxon>
    </lineage>
</organism>
<keyword evidence="17" id="KW-1208">Phospholipid metabolism</keyword>
<proteinExistence type="inferred from homology"/>
<evidence type="ECO:0000256" key="2">
    <source>
        <dbReference type="ARBA" id="ARBA00004651"/>
    </source>
</evidence>
<feature type="transmembrane region" description="Helical" evidence="19">
    <location>
        <begin position="53"/>
        <end position="71"/>
    </location>
</feature>
<comment type="similarity">
    <text evidence="5 18">Belongs to the CDS family.</text>
</comment>
<feature type="transmembrane region" description="Helical" evidence="19">
    <location>
        <begin position="77"/>
        <end position="96"/>
    </location>
</feature>
<evidence type="ECO:0000256" key="16">
    <source>
        <dbReference type="ARBA" id="ARBA00023209"/>
    </source>
</evidence>
<keyword evidence="14" id="KW-0443">Lipid metabolism</keyword>
<comment type="pathway">
    <text evidence="3 18">Phospholipid metabolism; CDP-diacylglycerol biosynthesis; CDP-diacylglycerol from sn-glycerol 3-phosphate: step 3/3.</text>
</comment>
<gene>
    <name evidence="20" type="ORF">KQI68_04400</name>
</gene>
<evidence type="ECO:0000256" key="17">
    <source>
        <dbReference type="ARBA" id="ARBA00023264"/>
    </source>
</evidence>
<dbReference type="PANTHER" id="PTHR46382">
    <property type="entry name" value="PHOSPHATIDATE CYTIDYLYLTRANSFERASE"/>
    <property type="match status" value="1"/>
</dbReference>
<evidence type="ECO:0000256" key="1">
    <source>
        <dbReference type="ARBA" id="ARBA00001698"/>
    </source>
</evidence>
<dbReference type="EMBL" id="JAHLQO010000003">
    <property type="protein sequence ID" value="MBU5669079.1"/>
    <property type="molecule type" value="Genomic_DNA"/>
</dbReference>
<evidence type="ECO:0000256" key="18">
    <source>
        <dbReference type="RuleBase" id="RU003938"/>
    </source>
</evidence>
<dbReference type="Proteomes" id="UP000783742">
    <property type="component" value="Unassembled WGS sequence"/>
</dbReference>
<dbReference type="Pfam" id="PF01148">
    <property type="entry name" value="CTP_transf_1"/>
    <property type="match status" value="1"/>
</dbReference>
<evidence type="ECO:0000256" key="3">
    <source>
        <dbReference type="ARBA" id="ARBA00005119"/>
    </source>
</evidence>
<evidence type="ECO:0000256" key="5">
    <source>
        <dbReference type="ARBA" id="ARBA00010185"/>
    </source>
</evidence>
<dbReference type="InterPro" id="IPR000374">
    <property type="entry name" value="PC_trans"/>
</dbReference>
<dbReference type="EC" id="2.7.7.41" evidence="6 18"/>
<evidence type="ECO:0000313" key="20">
    <source>
        <dbReference type="EMBL" id="MBU5669079.1"/>
    </source>
</evidence>
<keyword evidence="13 19" id="KW-1133">Transmembrane helix</keyword>
<sequence length="260" mass="29646">MSDLYKRVITGVIGILLIIFIIYLGLSAIKISIFILTLEAIRELHNAFMKKNIKLYLPTLLIGALATFLFSYYEIKLIYAVILFFIMNSICLIVSINYSIEEYMYTNFSYFYTVFLLNLLGNIDDIYLIIAAFIISFSTDTFAYFIGSMFGKHKLIERVSPNKSVEGAIGGTISAIIITSIYFIMLNRYNSSYFINLYSVIIILAASISGQFGDLFASKIKRYTGIKDYSKLLPGHGGILDRFDSLIFISPFVYLLYFFI</sequence>
<evidence type="ECO:0000256" key="11">
    <source>
        <dbReference type="ARBA" id="ARBA00022692"/>
    </source>
</evidence>
<keyword evidence="11 18" id="KW-0812">Transmembrane</keyword>
<reference evidence="20 21" key="1">
    <citation type="submission" date="2021-06" db="EMBL/GenBank/DDBJ databases">
        <authorList>
            <person name="Sun Q."/>
            <person name="Li D."/>
        </authorList>
    </citation>
    <scope>NUCLEOTIDE SEQUENCE [LARGE SCALE GENOMIC DNA]</scope>
    <source>
        <strain evidence="20 21">MSJ-1</strain>
    </source>
</reference>
<dbReference type="GO" id="GO:0016779">
    <property type="term" value="F:nucleotidyltransferase activity"/>
    <property type="evidence" value="ECO:0007669"/>
    <property type="project" value="UniProtKB-KW"/>
</dbReference>
<keyword evidence="16" id="KW-0594">Phospholipid biosynthesis</keyword>
<feature type="transmembrane region" description="Helical" evidence="19">
    <location>
        <begin position="126"/>
        <end position="146"/>
    </location>
</feature>
<evidence type="ECO:0000256" key="7">
    <source>
        <dbReference type="ARBA" id="ARBA00019373"/>
    </source>
</evidence>
<evidence type="ECO:0000313" key="21">
    <source>
        <dbReference type="Proteomes" id="UP000783742"/>
    </source>
</evidence>
<dbReference type="RefSeq" id="WP_216548928.1">
    <property type="nucleotide sequence ID" value="NZ_JAHLQO010000003.1"/>
</dbReference>
<evidence type="ECO:0000256" key="10">
    <source>
        <dbReference type="ARBA" id="ARBA00022679"/>
    </source>
</evidence>
<dbReference type="PANTHER" id="PTHR46382:SF1">
    <property type="entry name" value="PHOSPHATIDATE CYTIDYLYLTRANSFERASE"/>
    <property type="match status" value="1"/>
</dbReference>
<evidence type="ECO:0000256" key="15">
    <source>
        <dbReference type="ARBA" id="ARBA00023136"/>
    </source>
</evidence>
<comment type="caution">
    <text evidence="20">The sequence shown here is derived from an EMBL/GenBank/DDBJ whole genome shotgun (WGS) entry which is preliminary data.</text>
</comment>
<evidence type="ECO:0000256" key="19">
    <source>
        <dbReference type="SAM" id="Phobius"/>
    </source>
</evidence>
<comment type="pathway">
    <text evidence="4">Lipid metabolism.</text>
</comment>
<dbReference type="PROSITE" id="PS01315">
    <property type="entry name" value="CDS"/>
    <property type="match status" value="1"/>
</dbReference>
<evidence type="ECO:0000256" key="6">
    <source>
        <dbReference type="ARBA" id="ARBA00012487"/>
    </source>
</evidence>
<feature type="transmembrane region" description="Helical" evidence="19">
    <location>
        <begin position="197"/>
        <end position="218"/>
    </location>
</feature>
<evidence type="ECO:0000256" key="9">
    <source>
        <dbReference type="ARBA" id="ARBA00022516"/>
    </source>
</evidence>
<comment type="subcellular location">
    <subcellularLocation>
        <location evidence="2">Cell membrane</location>
        <topology evidence="2">Multi-pass membrane protein</topology>
    </subcellularLocation>
</comment>
<evidence type="ECO:0000256" key="12">
    <source>
        <dbReference type="ARBA" id="ARBA00022695"/>
    </source>
</evidence>